<dbReference type="GO" id="GO:0015031">
    <property type="term" value="P:protein transport"/>
    <property type="evidence" value="ECO:0007669"/>
    <property type="project" value="UniProtKB-KW"/>
</dbReference>
<keyword evidence="11" id="KW-1006">Bacterial flagellum protein export</keyword>
<evidence type="ECO:0000256" key="7">
    <source>
        <dbReference type="ARBA" id="ARBA00022795"/>
    </source>
</evidence>
<dbReference type="InterPro" id="IPR000897">
    <property type="entry name" value="SRP54_GTPase_dom"/>
</dbReference>
<dbReference type="InterPro" id="IPR047040">
    <property type="entry name" value="FlhF__GTPase_dom"/>
</dbReference>
<reference evidence="16 17" key="1">
    <citation type="submission" date="2017-02" db="EMBL/GenBank/DDBJ databases">
        <authorList>
            <person name="Peterson S.W."/>
        </authorList>
    </citation>
    <scope>NUCLEOTIDE SEQUENCE [LARGE SCALE GENOMIC DNA]</scope>
    <source>
        <strain evidence="16 17">ATCC BAA-909</strain>
    </source>
</reference>
<dbReference type="EMBL" id="FUXC01000001">
    <property type="protein sequence ID" value="SJZ41813.1"/>
    <property type="molecule type" value="Genomic_DNA"/>
</dbReference>
<keyword evidence="16" id="KW-0282">Flagellum</keyword>
<keyword evidence="4" id="KW-0813">Transport</keyword>
<evidence type="ECO:0000256" key="4">
    <source>
        <dbReference type="ARBA" id="ARBA00022448"/>
    </source>
</evidence>
<keyword evidence="16" id="KW-0969">Cilium</keyword>
<dbReference type="Proteomes" id="UP000190395">
    <property type="component" value="Unassembled WGS sequence"/>
</dbReference>
<sequence length="401" mass="45550">MNSSEYTPTTLTMTGKSVDEIRNRLWQEYGNNYRIIDQQTVLQGGFLGFFQKSCIKVSFVVKDRGHSEQEDFSTAKESIIKNSKVDYSKLVVKQYNELTGMMAQMNSQIEDLKITSVEKKHPSIVKIEKLLEDNEFTHAFINMISSKLKNESTLEDLNDFEQIQEKVVGWIGQSIKLAPEVYYKIPHIIVLVGPTGLGKTTTISKMAAKLILDAKKKGEPLPNVRLITIDHTRVGAEAQLRKFGELMHVRVDKAESPVDLNDIIQECKDSADYIFIDTSGFSPNDYDNIAKMRNILNLQGFSLDTYLVVAASTKARDLKKTIENFSLFNFNSVIITKCDETTSYGNVLSVLYESNRTIAYITDGQKVPNDIKKASVREFLYRLSDFTVSKVYIDDMFPEDE</sequence>
<keyword evidence="6" id="KW-0547">Nucleotide-binding</keyword>
<evidence type="ECO:0000256" key="9">
    <source>
        <dbReference type="ARBA" id="ARBA00023134"/>
    </source>
</evidence>
<gene>
    <name evidence="16" type="ORF">SAMN02745152_00155</name>
</gene>
<comment type="subcellular location">
    <subcellularLocation>
        <location evidence="1">Cell membrane</location>
        <topology evidence="1">Peripheral membrane protein</topology>
        <orientation evidence="1">Cytoplasmic side</orientation>
    </subcellularLocation>
</comment>
<dbReference type="PANTHER" id="PTHR43134">
    <property type="entry name" value="SIGNAL RECOGNITION PARTICLE RECEPTOR SUBUNIT ALPHA"/>
    <property type="match status" value="1"/>
</dbReference>
<evidence type="ECO:0000313" key="17">
    <source>
        <dbReference type="Proteomes" id="UP000190395"/>
    </source>
</evidence>
<protein>
    <recommendedName>
        <fullName evidence="3">Flagellar biosynthesis protein FlhF</fullName>
    </recommendedName>
    <alternativeName>
        <fullName evidence="13">Flagella-associated GTP-binding protein</fullName>
    </alternativeName>
</protein>
<dbReference type="SUPFAM" id="SSF52540">
    <property type="entry name" value="P-loop containing nucleoside triphosphate hydrolases"/>
    <property type="match status" value="1"/>
</dbReference>
<keyword evidence="10" id="KW-0472">Membrane</keyword>
<evidence type="ECO:0000256" key="12">
    <source>
        <dbReference type="ARBA" id="ARBA00025337"/>
    </source>
</evidence>
<dbReference type="GO" id="GO:0003924">
    <property type="term" value="F:GTPase activity"/>
    <property type="evidence" value="ECO:0007669"/>
    <property type="project" value="InterPro"/>
</dbReference>
<evidence type="ECO:0000259" key="15">
    <source>
        <dbReference type="SMART" id="SM00962"/>
    </source>
</evidence>
<name>A0A1T4KHI9_9SPIR</name>
<evidence type="ECO:0000313" key="16">
    <source>
        <dbReference type="EMBL" id="SJZ41813.1"/>
    </source>
</evidence>
<keyword evidence="8" id="KW-0653">Protein transport</keyword>
<keyword evidence="9" id="KW-0342">GTP-binding</keyword>
<evidence type="ECO:0000256" key="10">
    <source>
        <dbReference type="ARBA" id="ARBA00023136"/>
    </source>
</evidence>
<dbReference type="CDD" id="cd17873">
    <property type="entry name" value="FlhF"/>
    <property type="match status" value="1"/>
</dbReference>
<dbReference type="GeneID" id="303366435"/>
<evidence type="ECO:0000259" key="14">
    <source>
        <dbReference type="SMART" id="SM00382"/>
    </source>
</evidence>
<dbReference type="SMART" id="SM00962">
    <property type="entry name" value="SRP54"/>
    <property type="match status" value="1"/>
</dbReference>
<feature type="domain" description="AAA+ ATPase" evidence="14">
    <location>
        <begin position="185"/>
        <end position="339"/>
    </location>
</feature>
<dbReference type="Gene3D" id="3.40.50.300">
    <property type="entry name" value="P-loop containing nucleotide triphosphate hydrolases"/>
    <property type="match status" value="1"/>
</dbReference>
<keyword evidence="7" id="KW-1005">Bacterial flagellum biogenesis</keyword>
<dbReference type="InterPro" id="IPR027417">
    <property type="entry name" value="P-loop_NTPase"/>
</dbReference>
<evidence type="ECO:0000256" key="13">
    <source>
        <dbReference type="ARBA" id="ARBA00030866"/>
    </source>
</evidence>
<keyword evidence="16" id="KW-0966">Cell projection</keyword>
<dbReference type="PANTHER" id="PTHR43134:SF3">
    <property type="entry name" value="FLAGELLAR BIOSYNTHESIS PROTEIN FLHF"/>
    <property type="match status" value="1"/>
</dbReference>
<evidence type="ECO:0000256" key="1">
    <source>
        <dbReference type="ARBA" id="ARBA00004413"/>
    </source>
</evidence>
<dbReference type="GO" id="GO:0006614">
    <property type="term" value="P:SRP-dependent cotranslational protein targeting to membrane"/>
    <property type="evidence" value="ECO:0007669"/>
    <property type="project" value="InterPro"/>
</dbReference>
<keyword evidence="5" id="KW-1003">Cell membrane</keyword>
<dbReference type="RefSeq" id="WP_078929884.1">
    <property type="nucleotide sequence ID" value="NZ_CAMCOW010000006.1"/>
</dbReference>
<organism evidence="16 17">
    <name type="scientific">Treponema berlinense</name>
    <dbReference type="NCBI Taxonomy" id="225004"/>
    <lineage>
        <taxon>Bacteria</taxon>
        <taxon>Pseudomonadati</taxon>
        <taxon>Spirochaetota</taxon>
        <taxon>Spirochaetia</taxon>
        <taxon>Spirochaetales</taxon>
        <taxon>Treponemataceae</taxon>
        <taxon>Treponema</taxon>
    </lineage>
</organism>
<feature type="domain" description="SRP54-type proteins GTP-binding" evidence="15">
    <location>
        <begin position="186"/>
        <end position="385"/>
    </location>
</feature>
<dbReference type="GO" id="GO:0005047">
    <property type="term" value="F:signal recognition particle binding"/>
    <property type="evidence" value="ECO:0007669"/>
    <property type="project" value="TreeGrafter"/>
</dbReference>
<dbReference type="FunFam" id="3.40.50.300:FF:000695">
    <property type="entry name" value="Flagellar biosynthesis regulator FlhF"/>
    <property type="match status" value="1"/>
</dbReference>
<dbReference type="AlphaFoldDB" id="A0A1T4KHI9"/>
<keyword evidence="17" id="KW-1185">Reference proteome</keyword>
<dbReference type="OrthoDB" id="9778554at2"/>
<proteinExistence type="inferred from homology"/>
<comment type="similarity">
    <text evidence="2">Belongs to the GTP-binding SRP family.</text>
</comment>
<dbReference type="InterPro" id="IPR003593">
    <property type="entry name" value="AAA+_ATPase"/>
</dbReference>
<evidence type="ECO:0000256" key="11">
    <source>
        <dbReference type="ARBA" id="ARBA00023225"/>
    </source>
</evidence>
<accession>A0A1T4KHI9</accession>
<dbReference type="GO" id="GO:0005525">
    <property type="term" value="F:GTP binding"/>
    <property type="evidence" value="ECO:0007669"/>
    <property type="project" value="UniProtKB-KW"/>
</dbReference>
<comment type="function">
    <text evidence="12">Necessary for flagellar biosynthesis. May be involved in translocation of the flagellum.</text>
</comment>
<evidence type="ECO:0000256" key="5">
    <source>
        <dbReference type="ARBA" id="ARBA00022475"/>
    </source>
</evidence>
<dbReference type="SMART" id="SM00382">
    <property type="entry name" value="AAA"/>
    <property type="match status" value="1"/>
</dbReference>
<evidence type="ECO:0000256" key="3">
    <source>
        <dbReference type="ARBA" id="ARBA00014919"/>
    </source>
</evidence>
<dbReference type="Gene3D" id="1.20.120.1380">
    <property type="entry name" value="Flagellar FlhF biosynthesis protein, N domain"/>
    <property type="match status" value="1"/>
</dbReference>
<evidence type="ECO:0000256" key="6">
    <source>
        <dbReference type="ARBA" id="ARBA00022741"/>
    </source>
</evidence>
<dbReference type="STRING" id="225004.SAMN02745152_00155"/>
<dbReference type="GO" id="GO:0005886">
    <property type="term" value="C:plasma membrane"/>
    <property type="evidence" value="ECO:0007669"/>
    <property type="project" value="UniProtKB-SubCell"/>
</dbReference>
<evidence type="ECO:0000256" key="8">
    <source>
        <dbReference type="ARBA" id="ARBA00022927"/>
    </source>
</evidence>
<evidence type="ECO:0000256" key="2">
    <source>
        <dbReference type="ARBA" id="ARBA00008531"/>
    </source>
</evidence>
<dbReference type="GO" id="GO:0044781">
    <property type="term" value="P:bacterial-type flagellum organization"/>
    <property type="evidence" value="ECO:0007669"/>
    <property type="project" value="UniProtKB-KW"/>
</dbReference>
<dbReference type="Pfam" id="PF00448">
    <property type="entry name" value="SRP54"/>
    <property type="match status" value="1"/>
</dbReference>